<dbReference type="InterPro" id="IPR003731">
    <property type="entry name" value="Di-Nase_FeMo-co_biosynth"/>
</dbReference>
<proteinExistence type="predicted"/>
<keyword evidence="1" id="KW-0535">Nitrogen fixation</keyword>
<evidence type="ECO:0000256" key="2">
    <source>
        <dbReference type="SAM" id="MobiDB-lite"/>
    </source>
</evidence>
<dbReference type="InterPro" id="IPR036105">
    <property type="entry name" value="DiNase_FeMo-co_biosyn_sf"/>
</dbReference>
<dbReference type="EMBL" id="CAADHB010000084">
    <property type="protein sequence ID" value="VFK80095.1"/>
    <property type="molecule type" value="Genomic_DNA"/>
</dbReference>
<sequence>MKIAITSQNRHEITGHAGRCRKFWIYDVAEDSSEEKIKGKELLELPKEQSLHEHREASHPVLDHAKVLITGGMGQGMRNRLANRNIRGIVTEETDPDKAVHDFLNGSLREKESSHEGKESSHEDADHHHDGHGCGCSHHSPQEVQFFPNVP</sequence>
<dbReference type="AlphaFoldDB" id="A0A451BPC7"/>
<dbReference type="PANTHER" id="PTHR33937">
    <property type="entry name" value="IRON-MOLYBDENUM PROTEIN-RELATED-RELATED"/>
    <property type="match status" value="1"/>
</dbReference>
<protein>
    <submittedName>
        <fullName evidence="6">Predicted Fe-Mo cluster-binding protein, NifX family</fullName>
    </submittedName>
</protein>
<dbReference type="EMBL" id="CAADFR010000037">
    <property type="protein sequence ID" value="VFK39360.1"/>
    <property type="molecule type" value="Genomic_DNA"/>
</dbReference>
<accession>A0A451BPC7</accession>
<dbReference type="InterPro" id="IPR051840">
    <property type="entry name" value="NifX/NifY_domain"/>
</dbReference>
<dbReference type="Pfam" id="PF02579">
    <property type="entry name" value="Nitro_FeMo-Co"/>
    <property type="match status" value="1"/>
</dbReference>
<organism evidence="6">
    <name type="scientific">Candidatus Kentrum sp. SD</name>
    <dbReference type="NCBI Taxonomy" id="2126332"/>
    <lineage>
        <taxon>Bacteria</taxon>
        <taxon>Pseudomonadati</taxon>
        <taxon>Pseudomonadota</taxon>
        <taxon>Gammaproteobacteria</taxon>
        <taxon>Candidatus Kentrum</taxon>
    </lineage>
</organism>
<feature type="domain" description="Dinitrogenase iron-molybdenum cofactor biosynthesis" evidence="3">
    <location>
        <begin position="11"/>
        <end position="104"/>
    </location>
</feature>
<evidence type="ECO:0000313" key="6">
    <source>
        <dbReference type="EMBL" id="VFK80095.1"/>
    </source>
</evidence>
<dbReference type="EMBL" id="CAADFU010000077">
    <property type="protein sequence ID" value="VFK46621.1"/>
    <property type="molecule type" value="Genomic_DNA"/>
</dbReference>
<reference evidence="6" key="1">
    <citation type="submission" date="2019-02" db="EMBL/GenBank/DDBJ databases">
        <authorList>
            <person name="Gruber-Vodicka R. H."/>
            <person name="Seah K. B. B."/>
        </authorList>
    </citation>
    <scope>NUCLEOTIDE SEQUENCE</scope>
    <source>
        <strain evidence="6">BECK_S127</strain>
        <strain evidence="5">BECK_S1320</strain>
        <strain evidence="4">BECK_S1321</strain>
    </source>
</reference>
<evidence type="ECO:0000313" key="5">
    <source>
        <dbReference type="EMBL" id="VFK46621.1"/>
    </source>
</evidence>
<evidence type="ECO:0000259" key="3">
    <source>
        <dbReference type="Pfam" id="PF02579"/>
    </source>
</evidence>
<feature type="region of interest" description="Disordered" evidence="2">
    <location>
        <begin position="92"/>
        <end position="151"/>
    </location>
</feature>
<dbReference type="Gene3D" id="3.30.420.130">
    <property type="entry name" value="Dinitrogenase iron-molybdenum cofactor biosynthesis domain"/>
    <property type="match status" value="1"/>
</dbReference>
<evidence type="ECO:0000256" key="1">
    <source>
        <dbReference type="ARBA" id="ARBA00023231"/>
    </source>
</evidence>
<dbReference type="PANTHER" id="PTHR33937:SF2">
    <property type="entry name" value="DINITROGENASE IRON-MOLYBDENUM COFACTOR BIOSYNTHESIS DOMAIN-CONTAINING PROTEIN"/>
    <property type="match status" value="1"/>
</dbReference>
<evidence type="ECO:0000313" key="4">
    <source>
        <dbReference type="EMBL" id="VFK39360.1"/>
    </source>
</evidence>
<feature type="compositionally biased region" description="Basic and acidic residues" evidence="2">
    <location>
        <begin position="108"/>
        <end position="132"/>
    </location>
</feature>
<name>A0A451BPC7_9GAMM</name>
<dbReference type="SUPFAM" id="SSF53146">
    <property type="entry name" value="Nitrogenase accessory factor-like"/>
    <property type="match status" value="1"/>
</dbReference>
<gene>
    <name evidence="6" type="ORF">BECKSD772D_GA0070982_108418</name>
    <name evidence="5" type="ORF">BECKSD772E_GA0070983_10776</name>
    <name evidence="4" type="ORF">BECKSD772F_GA0070984_103718</name>
</gene>